<evidence type="ECO:0000313" key="1">
    <source>
        <dbReference type="EMBL" id="MBD2570052.1"/>
    </source>
</evidence>
<accession>A0ABR8FLK4</accession>
<keyword evidence="2" id="KW-1185">Reference proteome</keyword>
<comment type="caution">
    <text evidence="1">The sequence shown here is derived from an EMBL/GenBank/DDBJ whole genome shotgun (WGS) entry which is preliminary data.</text>
</comment>
<name>A0ABR8FLK4_9NOST</name>
<dbReference type="RefSeq" id="WP_190717429.1">
    <property type="nucleotide sequence ID" value="NZ_JACJST010000020.1"/>
</dbReference>
<dbReference type="EMBL" id="JACJST010000020">
    <property type="protein sequence ID" value="MBD2570052.1"/>
    <property type="molecule type" value="Genomic_DNA"/>
</dbReference>
<sequence length="157" mass="17823">MSESGCPGFKDLQDYMGRGLMKFKRNQKGINDLKAKFRDAFGATMGVLDIEYDDVIESDTAFADLGFIGQDIVDTQRFLKSKTLITGQDFAKWEWNPKSPLNGYPYAAALYTGFYAFGKYPVAGRPWTDRAIERVNIPEWMAHELRKMGIKARSESL</sequence>
<proteinExistence type="predicted"/>
<protein>
    <submittedName>
        <fullName evidence="1">Uncharacterized protein</fullName>
    </submittedName>
</protein>
<reference evidence="1 2" key="1">
    <citation type="journal article" date="2020" name="ISME J.">
        <title>Comparative genomics reveals insights into cyanobacterial evolution and habitat adaptation.</title>
        <authorList>
            <person name="Chen M.Y."/>
            <person name="Teng W.K."/>
            <person name="Zhao L."/>
            <person name="Hu C.X."/>
            <person name="Zhou Y.K."/>
            <person name="Han B.P."/>
            <person name="Song L.R."/>
            <person name="Shu W.S."/>
        </authorList>
    </citation>
    <scope>NUCLEOTIDE SEQUENCE [LARGE SCALE GENOMIC DNA]</scope>
    <source>
        <strain evidence="1 2">FACHB-196</strain>
    </source>
</reference>
<organism evidence="1 2">
    <name type="scientific">Anabaena lutea FACHB-196</name>
    <dbReference type="NCBI Taxonomy" id="2692881"/>
    <lineage>
        <taxon>Bacteria</taxon>
        <taxon>Bacillati</taxon>
        <taxon>Cyanobacteriota</taxon>
        <taxon>Cyanophyceae</taxon>
        <taxon>Nostocales</taxon>
        <taxon>Nostocaceae</taxon>
        <taxon>Anabaena</taxon>
    </lineage>
</organism>
<gene>
    <name evidence="1" type="ORF">H6G59_19550</name>
</gene>
<evidence type="ECO:0000313" key="2">
    <source>
        <dbReference type="Proteomes" id="UP000640531"/>
    </source>
</evidence>
<dbReference type="Proteomes" id="UP000640531">
    <property type="component" value="Unassembled WGS sequence"/>
</dbReference>